<name>D1CIA9_THET1</name>
<accession>D1CIA9</accession>
<evidence type="ECO:0000256" key="2">
    <source>
        <dbReference type="ARBA" id="ARBA00023133"/>
    </source>
</evidence>
<reference evidence="9" key="1">
    <citation type="journal article" date="2010" name="Stand. Genomic Sci.">
        <title>Complete genome sequence of 'Thermobaculum terrenum' type strain (YNP1).</title>
        <authorList>
            <person name="Kiss H."/>
            <person name="Cleland D."/>
            <person name="Lapidus A."/>
            <person name="Lucas S."/>
            <person name="Glavina Del Rio T."/>
            <person name="Nolan M."/>
            <person name="Tice H."/>
            <person name="Han C."/>
            <person name="Goodwin L."/>
            <person name="Pitluck S."/>
            <person name="Liolios K."/>
            <person name="Ivanova N."/>
            <person name="Mavromatis K."/>
            <person name="Ovchinnikova G."/>
            <person name="Pati A."/>
            <person name="Chen A."/>
            <person name="Palaniappan K."/>
            <person name="Land M."/>
            <person name="Hauser L."/>
            <person name="Chang Y."/>
            <person name="Jeffries C."/>
            <person name="Lu M."/>
            <person name="Brettin T."/>
            <person name="Detter J."/>
            <person name="Goker M."/>
            <person name="Tindall B."/>
            <person name="Beck B."/>
            <person name="McDermott T."/>
            <person name="Woyke T."/>
            <person name="Bristow J."/>
            <person name="Eisen J."/>
            <person name="Markowitz V."/>
            <person name="Hugenholtz P."/>
            <person name="Kyrpides N."/>
            <person name="Klenk H."/>
            <person name="Cheng J."/>
        </authorList>
    </citation>
    <scope>NUCLEOTIDE SEQUENCE [LARGE SCALE GENOMIC DNA]</scope>
    <source>
        <strain evidence="9">ATCC BAA-798 / YNP1</strain>
    </source>
</reference>
<evidence type="ECO:0000313" key="8">
    <source>
        <dbReference type="EMBL" id="ACZ43480.1"/>
    </source>
</evidence>
<dbReference type="NCBIfam" id="TIGR00109">
    <property type="entry name" value="hemH"/>
    <property type="match status" value="1"/>
</dbReference>
<dbReference type="GO" id="GO:0005737">
    <property type="term" value="C:cytoplasm"/>
    <property type="evidence" value="ECO:0007669"/>
    <property type="project" value="UniProtKB-SubCell"/>
</dbReference>
<dbReference type="InterPro" id="IPR033644">
    <property type="entry name" value="Ferrochelatase_C"/>
</dbReference>
<dbReference type="HAMAP" id="MF_00323">
    <property type="entry name" value="Ferrochelatase"/>
    <property type="match status" value="1"/>
</dbReference>
<proteinExistence type="inferred from homology"/>
<dbReference type="EC" id="4.98.1.1" evidence="6"/>
<dbReference type="CDD" id="cd03411">
    <property type="entry name" value="Ferrochelatase_N"/>
    <property type="match status" value="1"/>
</dbReference>
<protein>
    <recommendedName>
        <fullName evidence="6">Ferrochelatase</fullName>
        <ecNumber evidence="6">4.98.1.1</ecNumber>
    </recommendedName>
    <alternativeName>
        <fullName evidence="6">Heme synthase</fullName>
    </alternativeName>
    <alternativeName>
        <fullName evidence="6">Protoheme ferro-lyase</fullName>
    </alternativeName>
</protein>
<feature type="binding site" evidence="6">
    <location>
        <position position="268"/>
    </location>
    <ligand>
        <name>Fe(2+)</name>
        <dbReference type="ChEBI" id="CHEBI:29033"/>
    </ligand>
</feature>
<keyword evidence="3 6" id="KW-0456">Lyase</keyword>
<keyword evidence="6" id="KW-0479">Metal-binding</keyword>
<dbReference type="GO" id="GO:0006783">
    <property type="term" value="P:heme biosynthetic process"/>
    <property type="evidence" value="ECO:0007669"/>
    <property type="project" value="UniProtKB-UniRule"/>
</dbReference>
<keyword evidence="6" id="KW-0963">Cytoplasm</keyword>
<dbReference type="RefSeq" id="WP_012876511.1">
    <property type="nucleotide sequence ID" value="NC_013526.1"/>
</dbReference>
<dbReference type="STRING" id="525904.Tter_2591"/>
<dbReference type="Proteomes" id="UP000000323">
    <property type="component" value="Chromosome 2"/>
</dbReference>
<evidence type="ECO:0000313" key="9">
    <source>
        <dbReference type="Proteomes" id="UP000000323"/>
    </source>
</evidence>
<comment type="subcellular location">
    <subcellularLocation>
        <location evidence="6">Cytoplasm</location>
    </subcellularLocation>
</comment>
<dbReference type="InterPro" id="IPR001015">
    <property type="entry name" value="Ferrochelatase"/>
</dbReference>
<evidence type="ECO:0000256" key="6">
    <source>
        <dbReference type="HAMAP-Rule" id="MF_00323"/>
    </source>
</evidence>
<dbReference type="Gene3D" id="3.40.50.1400">
    <property type="match status" value="2"/>
</dbReference>
<comment type="function">
    <text evidence="6">Catalyzes the ferrous insertion into protoporphyrin IX.</text>
</comment>
<dbReference type="KEGG" id="ttr:Tter_2591"/>
<dbReference type="InterPro" id="IPR033659">
    <property type="entry name" value="Ferrochelatase_N"/>
</dbReference>
<comment type="similarity">
    <text evidence="6 7">Belongs to the ferrochelatase family.</text>
</comment>
<dbReference type="eggNOG" id="COG0276">
    <property type="taxonomic scope" value="Bacteria"/>
</dbReference>
<evidence type="ECO:0000256" key="1">
    <source>
        <dbReference type="ARBA" id="ARBA00023004"/>
    </source>
</evidence>
<dbReference type="UniPathway" id="UPA00252">
    <property type="reaction ID" value="UER00325"/>
</dbReference>
<evidence type="ECO:0000256" key="4">
    <source>
        <dbReference type="ARBA" id="ARBA00023244"/>
    </source>
</evidence>
<dbReference type="GO" id="GO:0046872">
    <property type="term" value="F:metal ion binding"/>
    <property type="evidence" value="ECO:0007669"/>
    <property type="project" value="UniProtKB-KW"/>
</dbReference>
<dbReference type="CDD" id="cd00419">
    <property type="entry name" value="Ferrochelatase_C"/>
    <property type="match status" value="1"/>
</dbReference>
<dbReference type="AlphaFoldDB" id="D1CIA9"/>
<evidence type="ECO:0000256" key="7">
    <source>
        <dbReference type="RuleBase" id="RU004185"/>
    </source>
</evidence>
<dbReference type="PANTHER" id="PTHR11108:SF1">
    <property type="entry name" value="FERROCHELATASE, MITOCHONDRIAL"/>
    <property type="match status" value="1"/>
</dbReference>
<comment type="catalytic activity">
    <reaction evidence="5">
        <text>Fe-coproporphyrin III + 2 H(+) = coproporphyrin III + Fe(2+)</text>
        <dbReference type="Rhea" id="RHEA:49572"/>
        <dbReference type="ChEBI" id="CHEBI:15378"/>
        <dbReference type="ChEBI" id="CHEBI:29033"/>
        <dbReference type="ChEBI" id="CHEBI:68438"/>
        <dbReference type="ChEBI" id="CHEBI:131725"/>
        <dbReference type="EC" id="4.99.1.9"/>
    </reaction>
    <physiologicalReaction direction="right-to-left" evidence="5">
        <dbReference type="Rhea" id="RHEA:49574"/>
    </physiologicalReaction>
</comment>
<feature type="binding site" evidence="6">
    <location>
        <position position="186"/>
    </location>
    <ligand>
        <name>Fe(2+)</name>
        <dbReference type="ChEBI" id="CHEBI:29033"/>
    </ligand>
</feature>
<evidence type="ECO:0000256" key="3">
    <source>
        <dbReference type="ARBA" id="ARBA00023239"/>
    </source>
</evidence>
<comment type="pathway">
    <text evidence="6">Porphyrin-containing compound metabolism; protoheme biosynthesis; protoheme from protoporphyrin-IX: step 1/1.</text>
</comment>
<dbReference type="PANTHER" id="PTHR11108">
    <property type="entry name" value="FERROCHELATASE"/>
    <property type="match status" value="1"/>
</dbReference>
<organism evidence="8 9">
    <name type="scientific">Thermobaculum terrenum (strain ATCC BAA-798 / CCMEE 7001 / YNP1)</name>
    <dbReference type="NCBI Taxonomy" id="525904"/>
    <lineage>
        <taxon>Bacteria</taxon>
        <taxon>Bacillati</taxon>
        <taxon>Chloroflexota</taxon>
        <taxon>Chloroflexia</taxon>
        <taxon>Candidatus Thermobaculales</taxon>
        <taxon>Candidatus Thermobaculaceae</taxon>
        <taxon>Thermobaculum</taxon>
    </lineage>
</organism>
<evidence type="ECO:0000256" key="5">
    <source>
        <dbReference type="ARBA" id="ARBA00024536"/>
    </source>
</evidence>
<dbReference type="SUPFAM" id="SSF53800">
    <property type="entry name" value="Chelatase"/>
    <property type="match status" value="1"/>
</dbReference>
<dbReference type="GO" id="GO:0004325">
    <property type="term" value="F:ferrochelatase activity"/>
    <property type="evidence" value="ECO:0007669"/>
    <property type="project" value="UniProtKB-UniRule"/>
</dbReference>
<keyword evidence="1 6" id="KW-0408">Iron</keyword>
<gene>
    <name evidence="6" type="primary">hemH</name>
    <name evidence="8" type="ordered locus">Tter_2591</name>
</gene>
<comment type="catalytic activity">
    <reaction evidence="6">
        <text>heme b + 2 H(+) = protoporphyrin IX + Fe(2+)</text>
        <dbReference type="Rhea" id="RHEA:22584"/>
        <dbReference type="ChEBI" id="CHEBI:15378"/>
        <dbReference type="ChEBI" id="CHEBI:29033"/>
        <dbReference type="ChEBI" id="CHEBI:57306"/>
        <dbReference type="ChEBI" id="CHEBI:60344"/>
        <dbReference type="EC" id="4.98.1.1"/>
    </reaction>
</comment>
<keyword evidence="2 6" id="KW-0350">Heme biosynthesis</keyword>
<dbReference type="EMBL" id="CP001826">
    <property type="protein sequence ID" value="ACZ43480.1"/>
    <property type="molecule type" value="Genomic_DNA"/>
</dbReference>
<keyword evidence="9" id="KW-1185">Reference proteome</keyword>
<dbReference type="HOGENOM" id="CLU_018884_2_1_0"/>
<keyword evidence="4 6" id="KW-0627">Porphyrin biosynthesis</keyword>
<sequence length="320" mass="36081">MTIEQPETIGVLLMSYGAARTPEDVPAYMNHVYHGKAPQELIEEFQRRYRLVGGSPLIEITRQQAEALRDLLQAEAREGTRFVAEVGMRHTPPWIADGLRSLVEQGARRIVAIIMSPQYSPIIMGGYHRAIEEALRELPSDVQVTIAGPWHTEPDFIEALAQRVREALERVPASERDTVPIVLTAHSLPKSVVDREPFYIDQLMETARAVADKLGLADDRWMFAYQSAGHTPEEWLKPDLKDVLPGIRQAGHSSVLVVPVQFLADHLEILYDIDVAAREEAESEGLKFYRIEVFNTMPLFIRALANVVRKELKTEAMVAQ</sequence>
<dbReference type="Pfam" id="PF00762">
    <property type="entry name" value="Ferrochelatase"/>
    <property type="match status" value="1"/>
</dbReference>
<dbReference type="OrthoDB" id="9776380at2"/>